<feature type="transmembrane region" description="Helical" evidence="1">
    <location>
        <begin position="35"/>
        <end position="57"/>
    </location>
</feature>
<dbReference type="Proteomes" id="UP001556040">
    <property type="component" value="Unassembled WGS sequence"/>
</dbReference>
<sequence>MRSPLAHGVIYLLLGIAFTYFAINSVNTSGWGLFAYLFIALATFDIGSGLRMILLHFKIKKHIKEKK</sequence>
<reference evidence="2 3" key="1">
    <citation type="journal article" date="1979" name="Int. J. Syst. Evol. Microbiol.">
        <title>Bacillus globisporus subsp. marinus subsp. nov.</title>
        <authorList>
            <person name="Liu H."/>
        </authorList>
    </citation>
    <scope>NUCLEOTIDE SEQUENCE [LARGE SCALE GENOMIC DNA]</scope>
    <source>
        <strain evidence="2 3">DSM 1297</strain>
    </source>
</reference>
<comment type="caution">
    <text evidence="2">The sequence shown here is derived from an EMBL/GenBank/DDBJ whole genome shotgun (WGS) entry which is preliminary data.</text>
</comment>
<keyword evidence="1" id="KW-0472">Membrane</keyword>
<feature type="transmembrane region" description="Helical" evidence="1">
    <location>
        <begin position="5"/>
        <end position="23"/>
    </location>
</feature>
<gene>
    <name evidence="2" type="ORF">AB1471_15940</name>
</gene>
<dbReference type="EMBL" id="JBFMIA010000029">
    <property type="protein sequence ID" value="MEW9503269.1"/>
    <property type="molecule type" value="Genomic_DNA"/>
</dbReference>
<evidence type="ECO:0000313" key="2">
    <source>
        <dbReference type="EMBL" id="MEW9503269.1"/>
    </source>
</evidence>
<keyword evidence="1" id="KW-1133">Transmembrane helix</keyword>
<evidence type="ECO:0000256" key="1">
    <source>
        <dbReference type="SAM" id="Phobius"/>
    </source>
</evidence>
<evidence type="ECO:0000313" key="3">
    <source>
        <dbReference type="Proteomes" id="UP001556040"/>
    </source>
</evidence>
<dbReference type="InterPro" id="IPR025426">
    <property type="entry name" value="DUF4305"/>
</dbReference>
<proteinExistence type="predicted"/>
<accession>A0ABV3Q8Q5</accession>
<protein>
    <submittedName>
        <fullName evidence="2">YdiK family protein</fullName>
    </submittedName>
</protein>
<name>A0ABV3Q8Q5_9BACL</name>
<keyword evidence="3" id="KW-1185">Reference proteome</keyword>
<organism evidence="2 3">
    <name type="scientific">Jeotgalibacillus marinus</name>
    <dbReference type="NCBI Taxonomy" id="86667"/>
    <lineage>
        <taxon>Bacteria</taxon>
        <taxon>Bacillati</taxon>
        <taxon>Bacillota</taxon>
        <taxon>Bacilli</taxon>
        <taxon>Bacillales</taxon>
        <taxon>Caryophanaceae</taxon>
        <taxon>Jeotgalibacillus</taxon>
    </lineage>
</organism>
<dbReference type="Pfam" id="PF14146">
    <property type="entry name" value="DUF4305"/>
    <property type="match status" value="1"/>
</dbReference>
<dbReference type="RefSeq" id="WP_367780757.1">
    <property type="nucleotide sequence ID" value="NZ_JBFMIA010000029.1"/>
</dbReference>
<keyword evidence="1" id="KW-0812">Transmembrane</keyword>